<dbReference type="OrthoDB" id="161383at2759"/>
<protein>
    <submittedName>
        <fullName evidence="1">Uncharacterized protein</fullName>
    </submittedName>
</protein>
<dbReference type="EMBL" id="REGN01001834">
    <property type="protein sequence ID" value="RNA32186.1"/>
    <property type="molecule type" value="Genomic_DNA"/>
</dbReference>
<comment type="caution">
    <text evidence="1">The sequence shown here is derived from an EMBL/GenBank/DDBJ whole genome shotgun (WGS) entry which is preliminary data.</text>
</comment>
<dbReference type="AlphaFoldDB" id="A0A3M7S8R9"/>
<reference evidence="1 2" key="1">
    <citation type="journal article" date="2018" name="Sci. Rep.">
        <title>Genomic signatures of local adaptation to the degree of environmental predictability in rotifers.</title>
        <authorList>
            <person name="Franch-Gras L."/>
            <person name="Hahn C."/>
            <person name="Garcia-Roger E.M."/>
            <person name="Carmona M.J."/>
            <person name="Serra M."/>
            <person name="Gomez A."/>
        </authorList>
    </citation>
    <scope>NUCLEOTIDE SEQUENCE [LARGE SCALE GENOMIC DNA]</scope>
    <source>
        <strain evidence="1">HYR1</strain>
    </source>
</reference>
<accession>A0A3M7S8R9</accession>
<proteinExistence type="predicted"/>
<gene>
    <name evidence="1" type="ORF">BpHYR1_039845</name>
</gene>
<dbReference type="Proteomes" id="UP000276133">
    <property type="component" value="Unassembled WGS sequence"/>
</dbReference>
<sequence length="121" mass="14453">MKFQTIANKIDKIDEFELVWFFLEALDPRVRAELESKNVETLNDAIRHARVFTKVLSNFSEPTVVNYSRKKNFNNQGSFMKPSINRKEYESKFRGQKYEEEEANEDSIHDKMFEINQRLIL</sequence>
<evidence type="ECO:0000313" key="1">
    <source>
        <dbReference type="EMBL" id="RNA32186.1"/>
    </source>
</evidence>
<keyword evidence="2" id="KW-1185">Reference proteome</keyword>
<organism evidence="1 2">
    <name type="scientific">Brachionus plicatilis</name>
    <name type="common">Marine rotifer</name>
    <name type="synonym">Brachionus muelleri</name>
    <dbReference type="NCBI Taxonomy" id="10195"/>
    <lineage>
        <taxon>Eukaryota</taxon>
        <taxon>Metazoa</taxon>
        <taxon>Spiralia</taxon>
        <taxon>Gnathifera</taxon>
        <taxon>Rotifera</taxon>
        <taxon>Eurotatoria</taxon>
        <taxon>Monogononta</taxon>
        <taxon>Pseudotrocha</taxon>
        <taxon>Ploima</taxon>
        <taxon>Brachionidae</taxon>
        <taxon>Brachionus</taxon>
    </lineage>
</organism>
<name>A0A3M7S8R9_BRAPC</name>
<evidence type="ECO:0000313" key="2">
    <source>
        <dbReference type="Proteomes" id="UP000276133"/>
    </source>
</evidence>